<sequence>METISVRISAELKNQLQSKARQNNSSLSAYVASILLREINGNEDPSIRAYLHLFGDQINKLTISNNRVNENMVDLTSAVLEAITVDGGGNDE</sequence>
<gene>
    <name evidence="1" type="ORF">FD35_GL000707</name>
</gene>
<comment type="caution">
    <text evidence="1">The sequence shown here is derived from an EMBL/GenBank/DDBJ whole genome shotgun (WGS) entry which is preliminary data.</text>
</comment>
<dbReference type="InterPro" id="IPR013321">
    <property type="entry name" value="Arc_rbn_hlx_hlx"/>
</dbReference>
<dbReference type="SUPFAM" id="SSF47598">
    <property type="entry name" value="Ribbon-helix-helix"/>
    <property type="match status" value="1"/>
</dbReference>
<evidence type="ECO:0000313" key="2">
    <source>
        <dbReference type="Proteomes" id="UP000051999"/>
    </source>
</evidence>
<organism evidence="1 2">
    <name type="scientific">Furfurilactobacillus rossiae DSM 15814</name>
    <dbReference type="NCBI Taxonomy" id="1114972"/>
    <lineage>
        <taxon>Bacteria</taxon>
        <taxon>Bacillati</taxon>
        <taxon>Bacillota</taxon>
        <taxon>Bacilli</taxon>
        <taxon>Lactobacillales</taxon>
        <taxon>Lactobacillaceae</taxon>
        <taxon>Furfurilactobacillus</taxon>
    </lineage>
</organism>
<dbReference type="EMBL" id="AZFF01000012">
    <property type="protein sequence ID" value="KRL54004.1"/>
    <property type="molecule type" value="Genomic_DNA"/>
</dbReference>
<keyword evidence="2" id="KW-1185">Reference proteome</keyword>
<name>A0A0R1RFE9_9LACO</name>
<reference evidence="1 2" key="1">
    <citation type="journal article" date="2015" name="Genome Announc.">
        <title>Expanding the biotechnology potential of lactobacilli through comparative genomics of 213 strains and associated genera.</title>
        <authorList>
            <person name="Sun Z."/>
            <person name="Harris H.M."/>
            <person name="McCann A."/>
            <person name="Guo C."/>
            <person name="Argimon S."/>
            <person name="Zhang W."/>
            <person name="Yang X."/>
            <person name="Jeffery I.B."/>
            <person name="Cooney J.C."/>
            <person name="Kagawa T.F."/>
            <person name="Liu W."/>
            <person name="Song Y."/>
            <person name="Salvetti E."/>
            <person name="Wrobel A."/>
            <person name="Rasinkangas P."/>
            <person name="Parkhill J."/>
            <person name="Rea M.C."/>
            <person name="O'Sullivan O."/>
            <person name="Ritari J."/>
            <person name="Douillard F.P."/>
            <person name="Paul Ross R."/>
            <person name="Yang R."/>
            <person name="Briner A.E."/>
            <person name="Felis G.E."/>
            <person name="de Vos W.M."/>
            <person name="Barrangou R."/>
            <person name="Klaenhammer T.R."/>
            <person name="Caufield P.W."/>
            <person name="Cui Y."/>
            <person name="Zhang H."/>
            <person name="O'Toole P.W."/>
        </authorList>
    </citation>
    <scope>NUCLEOTIDE SEQUENCE [LARGE SCALE GENOMIC DNA]</scope>
    <source>
        <strain evidence="1 2">DSM 15814</strain>
    </source>
</reference>
<dbReference type="InterPro" id="IPR010985">
    <property type="entry name" value="Ribbon_hlx_hlx"/>
</dbReference>
<dbReference type="STRING" id="1114972.FD35_GL000707"/>
<dbReference type="GO" id="GO:0006355">
    <property type="term" value="P:regulation of DNA-templated transcription"/>
    <property type="evidence" value="ECO:0007669"/>
    <property type="project" value="InterPro"/>
</dbReference>
<dbReference type="Gene3D" id="1.10.1220.10">
    <property type="entry name" value="Met repressor-like"/>
    <property type="match status" value="1"/>
</dbReference>
<dbReference type="AlphaFoldDB" id="A0A0R1RFE9"/>
<dbReference type="PATRIC" id="fig|1114972.6.peg.708"/>
<evidence type="ECO:0000313" key="1">
    <source>
        <dbReference type="EMBL" id="KRL54004.1"/>
    </source>
</evidence>
<protein>
    <submittedName>
        <fullName evidence="1">Uncharacterized protein</fullName>
    </submittedName>
</protein>
<proteinExistence type="predicted"/>
<dbReference type="Proteomes" id="UP000051999">
    <property type="component" value="Unassembled WGS sequence"/>
</dbReference>
<accession>A0A0R1RFE9</accession>
<dbReference type="RefSeq" id="WP_017262370.1">
    <property type="nucleotide sequence ID" value="NZ_AUAW01000013.1"/>
</dbReference>